<name>A0AAQ3WED6_PASNO</name>
<sequence>MTRTRRSRRRDWANLPPELVDLIAGRLLYDDVSEYLRLRSACKPSRECTDDPGSCGGGLDPHFRPRDWIAVSHCSSPSRRRLINTRTGAHADVDRPELSTHRCLGVVDGLFLLCRHWRPSASSTRSPAPSSISPALLKCGARKLTPAGAFKTFFYPSEPLTEEEMRAAVIDAPKIKIDVKASAINGAGIDDSTSPPTLILAIRYKVRRIICAKPGDQY</sequence>
<dbReference type="EMBL" id="CP144746">
    <property type="protein sequence ID" value="WVZ58750.1"/>
    <property type="molecule type" value="Genomic_DNA"/>
</dbReference>
<evidence type="ECO:0000313" key="1">
    <source>
        <dbReference type="EMBL" id="WVZ58750.1"/>
    </source>
</evidence>
<dbReference type="AlphaFoldDB" id="A0AAQ3WED6"/>
<dbReference type="PANTHER" id="PTHR33165">
    <property type="entry name" value="F-BOX DOMAIN CONTAINING PROTEIN-LIKE-RELATED"/>
    <property type="match status" value="1"/>
</dbReference>
<dbReference type="Proteomes" id="UP001341281">
    <property type="component" value="Chromosome 02"/>
</dbReference>
<protein>
    <recommendedName>
        <fullName evidence="3">F-box domain-containing protein</fullName>
    </recommendedName>
</protein>
<evidence type="ECO:0008006" key="3">
    <source>
        <dbReference type="Google" id="ProtNLM"/>
    </source>
</evidence>
<evidence type="ECO:0000313" key="2">
    <source>
        <dbReference type="Proteomes" id="UP001341281"/>
    </source>
</evidence>
<dbReference type="PANTHER" id="PTHR33165:SF87">
    <property type="entry name" value="DUF295 DOMAIN-CONTAINING PROTEIN"/>
    <property type="match status" value="1"/>
</dbReference>
<proteinExistence type="predicted"/>
<accession>A0AAQ3WED6</accession>
<reference evidence="1 2" key="1">
    <citation type="submission" date="2024-02" db="EMBL/GenBank/DDBJ databases">
        <title>High-quality chromosome-scale genome assembly of Pensacola bahiagrass (Paspalum notatum Flugge var. saurae).</title>
        <authorList>
            <person name="Vega J.M."/>
            <person name="Podio M."/>
            <person name="Orjuela J."/>
            <person name="Siena L.A."/>
            <person name="Pessino S.C."/>
            <person name="Combes M.C."/>
            <person name="Mariac C."/>
            <person name="Albertini E."/>
            <person name="Pupilli F."/>
            <person name="Ortiz J.P.A."/>
            <person name="Leblanc O."/>
        </authorList>
    </citation>
    <scope>NUCLEOTIDE SEQUENCE [LARGE SCALE GENOMIC DNA]</scope>
    <source>
        <strain evidence="1">R1</strain>
        <tissue evidence="1">Leaf</tissue>
    </source>
</reference>
<keyword evidence="2" id="KW-1185">Reference proteome</keyword>
<organism evidence="1 2">
    <name type="scientific">Paspalum notatum var. saurae</name>
    <dbReference type="NCBI Taxonomy" id="547442"/>
    <lineage>
        <taxon>Eukaryota</taxon>
        <taxon>Viridiplantae</taxon>
        <taxon>Streptophyta</taxon>
        <taxon>Embryophyta</taxon>
        <taxon>Tracheophyta</taxon>
        <taxon>Spermatophyta</taxon>
        <taxon>Magnoliopsida</taxon>
        <taxon>Liliopsida</taxon>
        <taxon>Poales</taxon>
        <taxon>Poaceae</taxon>
        <taxon>PACMAD clade</taxon>
        <taxon>Panicoideae</taxon>
        <taxon>Andropogonodae</taxon>
        <taxon>Paspaleae</taxon>
        <taxon>Paspalinae</taxon>
        <taxon>Paspalum</taxon>
    </lineage>
</organism>
<gene>
    <name evidence="1" type="ORF">U9M48_008986</name>
</gene>